<comment type="caution">
    <text evidence="2">The sequence shown here is derived from an EMBL/GenBank/DDBJ whole genome shotgun (WGS) entry which is preliminary data.</text>
</comment>
<organism evidence="2 3">
    <name type="scientific">Pseudopedobacter saltans</name>
    <dbReference type="NCBI Taxonomy" id="151895"/>
    <lineage>
        <taxon>Bacteria</taxon>
        <taxon>Pseudomonadati</taxon>
        <taxon>Bacteroidota</taxon>
        <taxon>Sphingobacteriia</taxon>
        <taxon>Sphingobacteriales</taxon>
        <taxon>Sphingobacteriaceae</taxon>
        <taxon>Pseudopedobacter</taxon>
    </lineage>
</organism>
<evidence type="ECO:0000313" key="3">
    <source>
        <dbReference type="Proteomes" id="UP000249645"/>
    </source>
</evidence>
<dbReference type="PROSITE" id="PS51352">
    <property type="entry name" value="THIOREDOXIN_2"/>
    <property type="match status" value="1"/>
</dbReference>
<accession>A0A2W5ESK6</accession>
<dbReference type="SUPFAM" id="SSF52833">
    <property type="entry name" value="Thioredoxin-like"/>
    <property type="match status" value="1"/>
</dbReference>
<evidence type="ECO:0000313" key="2">
    <source>
        <dbReference type="EMBL" id="PZP45473.1"/>
    </source>
</evidence>
<proteinExistence type="predicted"/>
<name>A0A2W5ESK6_9SPHI</name>
<reference evidence="2 3" key="1">
    <citation type="submission" date="2017-11" db="EMBL/GenBank/DDBJ databases">
        <title>Infants hospitalized years apart are colonized by the same room-sourced microbial strains.</title>
        <authorList>
            <person name="Brooks B."/>
            <person name="Olm M.R."/>
            <person name="Firek B.A."/>
            <person name="Baker R."/>
            <person name="Thomas B.C."/>
            <person name="Morowitz M.J."/>
            <person name="Banfield J.F."/>
        </authorList>
    </citation>
    <scope>NUCLEOTIDE SEQUENCE [LARGE SCALE GENOMIC DNA]</scope>
    <source>
        <strain evidence="2">S2_009_000_R2_76</strain>
    </source>
</reference>
<evidence type="ECO:0000259" key="1">
    <source>
        <dbReference type="PROSITE" id="PS51352"/>
    </source>
</evidence>
<dbReference type="Gene3D" id="3.40.30.10">
    <property type="entry name" value="Glutaredoxin"/>
    <property type="match status" value="1"/>
</dbReference>
<feature type="domain" description="Thioredoxin" evidence="1">
    <location>
        <begin position="2"/>
        <end position="142"/>
    </location>
</feature>
<dbReference type="InterPro" id="IPR013766">
    <property type="entry name" value="Thioredoxin_domain"/>
</dbReference>
<dbReference type="EMBL" id="QFOI01000262">
    <property type="protein sequence ID" value="PZP45473.1"/>
    <property type="molecule type" value="Genomic_DNA"/>
</dbReference>
<sequence length="148" mass="17220">MNVLIILLFFFHLSSSFGQQRLQDAEKNAVDSNKLILLNFSGSDWCIPCIEMHRNIFENNQFQQYSQQKLVFINADFPRSKKHQVSKELQAENERLADAYNNQGAFPLTILLDAKGKILKSWDGLPKENAVDFINEVDLFYQKTFEKK</sequence>
<dbReference type="AlphaFoldDB" id="A0A2W5ESK6"/>
<gene>
    <name evidence="2" type="ORF">DI598_13220</name>
</gene>
<dbReference type="InterPro" id="IPR036249">
    <property type="entry name" value="Thioredoxin-like_sf"/>
</dbReference>
<dbReference type="InterPro" id="IPR012336">
    <property type="entry name" value="Thioredoxin-like_fold"/>
</dbReference>
<dbReference type="Pfam" id="PF13098">
    <property type="entry name" value="Thioredoxin_2"/>
    <property type="match status" value="1"/>
</dbReference>
<protein>
    <submittedName>
        <fullName evidence="2">Thioredoxin family protein</fullName>
    </submittedName>
</protein>
<dbReference type="Proteomes" id="UP000249645">
    <property type="component" value="Unassembled WGS sequence"/>
</dbReference>